<organism evidence="1 2">
    <name type="scientific">Priestia flexa</name>
    <dbReference type="NCBI Taxonomy" id="86664"/>
    <lineage>
        <taxon>Bacteria</taxon>
        <taxon>Bacillati</taxon>
        <taxon>Bacillota</taxon>
        <taxon>Bacilli</taxon>
        <taxon>Bacillales</taxon>
        <taxon>Bacillaceae</taxon>
        <taxon>Priestia</taxon>
    </lineage>
</organism>
<keyword evidence="2" id="KW-1185">Reference proteome</keyword>
<protein>
    <submittedName>
        <fullName evidence="1">Uncharacterized protein</fullName>
    </submittedName>
</protein>
<comment type="caution">
    <text evidence="1">The sequence shown here is derived from an EMBL/GenBank/DDBJ whole genome shotgun (WGS) entry which is preliminary data.</text>
</comment>
<gene>
    <name evidence="1" type="ORF">RIB56_13870</name>
</gene>
<sequence>MLNSTFQRDTEHVVKTFLELAGGSSDIASKKLWISSTDFVYILYLQGLVDSEKLNQLTEKMIRFKQKPHHQPTR</sequence>
<dbReference type="EMBL" id="JAWUZT010000041">
    <property type="protein sequence ID" value="MDW8517213.1"/>
    <property type="molecule type" value="Genomic_DNA"/>
</dbReference>
<proteinExistence type="predicted"/>
<dbReference type="Proteomes" id="UP001284771">
    <property type="component" value="Unassembled WGS sequence"/>
</dbReference>
<accession>A0ABU4J8A2</accession>
<dbReference type="RefSeq" id="WP_225002394.1">
    <property type="nucleotide sequence ID" value="NZ_JAMATM010000011.1"/>
</dbReference>
<reference evidence="2" key="1">
    <citation type="submission" date="2023-07" db="EMBL/GenBank/DDBJ databases">
        <title>Draft genomic sequences of Priestia flexa CCM isolated from the soil of an abandoned mine contaminated by free cyanide in the high Andean zone of Tacna, Peru.</title>
        <authorList>
            <person name="Caceda Quiroz C.J."/>
            <person name="Maraza Chooque G.J."/>
            <person name="Fora Quispe G.L."/>
            <person name="Carpio Mamani M."/>
        </authorList>
    </citation>
    <scope>NUCLEOTIDE SEQUENCE [LARGE SCALE GENOMIC DNA]</scope>
    <source>
        <strain evidence="2">CCM</strain>
    </source>
</reference>
<name>A0ABU4J8A2_9BACI</name>
<evidence type="ECO:0000313" key="1">
    <source>
        <dbReference type="EMBL" id="MDW8517213.1"/>
    </source>
</evidence>
<evidence type="ECO:0000313" key="2">
    <source>
        <dbReference type="Proteomes" id="UP001284771"/>
    </source>
</evidence>